<reference evidence="1" key="1">
    <citation type="journal article" date="2014" name="Int. J. Syst. Evol. Microbiol.">
        <title>Complete genome sequence of Corynebacterium casei LMG S-19264T (=DSM 44701T), isolated from a smear-ripened cheese.</title>
        <authorList>
            <consortium name="US DOE Joint Genome Institute (JGI-PGF)"/>
            <person name="Walter F."/>
            <person name="Albersmeier A."/>
            <person name="Kalinowski J."/>
            <person name="Ruckert C."/>
        </authorList>
    </citation>
    <scope>NUCLEOTIDE SEQUENCE</scope>
    <source>
        <strain evidence="1">CGMCC 1.12153</strain>
    </source>
</reference>
<dbReference type="SUPFAM" id="SSF69318">
    <property type="entry name" value="Integrin alpha N-terminal domain"/>
    <property type="match status" value="1"/>
</dbReference>
<dbReference type="AlphaFoldDB" id="A0A917EWB0"/>
<gene>
    <name evidence="1" type="ORF">GCM10010954_25920</name>
</gene>
<dbReference type="EMBL" id="BMEL01000003">
    <property type="protein sequence ID" value="GGF25796.1"/>
    <property type="molecule type" value="Genomic_DNA"/>
</dbReference>
<dbReference type="InterPro" id="IPR028994">
    <property type="entry name" value="Integrin_alpha_N"/>
</dbReference>
<proteinExistence type="predicted"/>
<keyword evidence="2" id="KW-1185">Reference proteome</keyword>
<sequence length="246" mass="27838">MYPYDYRQTMNQPTVLAFAQGDVNGNGVMDNVYLTGKKPNETGSPYTTDITLVIQDGRTQTFYSVPLQSNAGYAPTLFLGDFTGDGIDDIQININSGGSGGFYFVYIYSFLNNQAKELFNYETFNDQYLYDVMYRDQYKVDVSNQTLNLDYVMDISNRGEEYLSEIYTEDGKLKTPVQGWVSGLNTAYPVDFDGNGVYELFVFQRIAGRYNADGLGLVQSPLYWDGSQFIIKDTWQYVAVLGTEQP</sequence>
<dbReference type="Proteomes" id="UP000660110">
    <property type="component" value="Unassembled WGS sequence"/>
</dbReference>
<evidence type="ECO:0008006" key="3">
    <source>
        <dbReference type="Google" id="ProtNLM"/>
    </source>
</evidence>
<name>A0A917EWB0_HALAA</name>
<dbReference type="RefSeq" id="WP_188377930.1">
    <property type="nucleotide sequence ID" value="NZ_BMEL01000003.1"/>
</dbReference>
<reference evidence="1" key="2">
    <citation type="submission" date="2020-09" db="EMBL/GenBank/DDBJ databases">
        <authorList>
            <person name="Sun Q."/>
            <person name="Zhou Y."/>
        </authorList>
    </citation>
    <scope>NUCLEOTIDE SEQUENCE</scope>
    <source>
        <strain evidence="1">CGMCC 1.12153</strain>
    </source>
</reference>
<evidence type="ECO:0000313" key="1">
    <source>
        <dbReference type="EMBL" id="GGF25796.1"/>
    </source>
</evidence>
<protein>
    <recommendedName>
        <fullName evidence="3">Spore coat protein</fullName>
    </recommendedName>
</protein>
<comment type="caution">
    <text evidence="1">The sequence shown here is derived from an EMBL/GenBank/DDBJ whole genome shotgun (WGS) entry which is preliminary data.</text>
</comment>
<accession>A0A917EWB0</accession>
<evidence type="ECO:0000313" key="2">
    <source>
        <dbReference type="Proteomes" id="UP000660110"/>
    </source>
</evidence>
<organism evidence="1 2">
    <name type="scientific">Halobacillus andaensis</name>
    <dbReference type="NCBI Taxonomy" id="1176239"/>
    <lineage>
        <taxon>Bacteria</taxon>
        <taxon>Bacillati</taxon>
        <taxon>Bacillota</taxon>
        <taxon>Bacilli</taxon>
        <taxon>Bacillales</taxon>
        <taxon>Bacillaceae</taxon>
        <taxon>Halobacillus</taxon>
    </lineage>
</organism>